<accession>A0A9N8ZKC6</accession>
<feature type="transmembrane region" description="Helical" evidence="1">
    <location>
        <begin position="83"/>
        <end position="100"/>
    </location>
</feature>
<protein>
    <submittedName>
        <fullName evidence="2">1303_t:CDS:1</fullName>
    </submittedName>
</protein>
<dbReference type="OrthoDB" id="2327125at2759"/>
<dbReference type="EMBL" id="CAJVPK010000354">
    <property type="protein sequence ID" value="CAG8498776.1"/>
    <property type="molecule type" value="Genomic_DNA"/>
</dbReference>
<proteinExistence type="predicted"/>
<dbReference type="Proteomes" id="UP000789706">
    <property type="component" value="Unassembled WGS sequence"/>
</dbReference>
<feature type="transmembrane region" description="Helical" evidence="1">
    <location>
        <begin position="62"/>
        <end position="78"/>
    </location>
</feature>
<feature type="transmembrane region" description="Helical" evidence="1">
    <location>
        <begin position="136"/>
        <end position="156"/>
    </location>
</feature>
<name>A0A9N8ZKC6_9GLOM</name>
<feature type="transmembrane region" description="Helical" evidence="1">
    <location>
        <begin position="283"/>
        <end position="302"/>
    </location>
</feature>
<feature type="transmembrane region" description="Helical" evidence="1">
    <location>
        <begin position="229"/>
        <end position="249"/>
    </location>
</feature>
<comment type="caution">
    <text evidence="2">The sequence shown here is derived from an EMBL/GenBank/DDBJ whole genome shotgun (WGS) entry which is preliminary data.</text>
</comment>
<gene>
    <name evidence="2" type="ORF">DEBURN_LOCUS4564</name>
</gene>
<organism evidence="2 3">
    <name type="scientific">Diversispora eburnea</name>
    <dbReference type="NCBI Taxonomy" id="1213867"/>
    <lineage>
        <taxon>Eukaryota</taxon>
        <taxon>Fungi</taxon>
        <taxon>Fungi incertae sedis</taxon>
        <taxon>Mucoromycota</taxon>
        <taxon>Glomeromycotina</taxon>
        <taxon>Glomeromycetes</taxon>
        <taxon>Diversisporales</taxon>
        <taxon>Diversisporaceae</taxon>
        <taxon>Diversispora</taxon>
    </lineage>
</organism>
<feature type="transmembrane region" description="Helical" evidence="1">
    <location>
        <begin position="7"/>
        <end position="27"/>
    </location>
</feature>
<evidence type="ECO:0000313" key="3">
    <source>
        <dbReference type="Proteomes" id="UP000789706"/>
    </source>
</evidence>
<evidence type="ECO:0000256" key="1">
    <source>
        <dbReference type="SAM" id="Phobius"/>
    </source>
</evidence>
<keyword evidence="1" id="KW-1133">Transmembrane helix</keyword>
<keyword evidence="1" id="KW-0812">Transmembrane</keyword>
<keyword evidence="3" id="KW-1185">Reference proteome</keyword>
<evidence type="ECO:0000313" key="2">
    <source>
        <dbReference type="EMBL" id="CAG8498776.1"/>
    </source>
</evidence>
<keyword evidence="1" id="KW-0472">Membrane</keyword>
<feature type="transmembrane region" description="Helical" evidence="1">
    <location>
        <begin position="106"/>
        <end position="124"/>
    </location>
</feature>
<sequence>MAEFNHCIAITLSVLFLLFVLGTFITVDNQDIPKQDIAKYTGYPSWHPPVDGLNGSRGNDEPFVGLLFYATIVMVSSFEFNKALGVYCLVTAFTNVILFWADIGKIWAAFGLIHNALEIIILVNMHYGGRIKSNTFIGFFLLYVSITAGISLFATWPYDALWFKMQGLCMDWALVIQFTRTYFNTKKHIKNESEVNPLIRDDDNDERGERNDVVYNSENGVIAHHPYQILLLIVASGFHIFAFGFTYTITYPAYAWFVYLDTQTITVLPRKVIYLPDTTRWKIVVVTICSIALSFLTTRLGLPSIG</sequence>
<dbReference type="AlphaFoldDB" id="A0A9N8ZKC6"/>
<reference evidence="2" key="1">
    <citation type="submission" date="2021-06" db="EMBL/GenBank/DDBJ databases">
        <authorList>
            <person name="Kallberg Y."/>
            <person name="Tangrot J."/>
            <person name="Rosling A."/>
        </authorList>
    </citation>
    <scope>NUCLEOTIDE SEQUENCE</scope>
    <source>
        <strain evidence="2">AZ414A</strain>
    </source>
</reference>